<accession>A0A5N7D4X4</accession>
<dbReference type="RefSeq" id="XP_031938774.1">
    <property type="nucleotide sequence ID" value="XM_032082702.1"/>
</dbReference>
<evidence type="ECO:0000313" key="3">
    <source>
        <dbReference type="Proteomes" id="UP000325579"/>
    </source>
</evidence>
<keyword evidence="1" id="KW-1133">Transmembrane helix</keyword>
<reference evidence="2 3" key="1">
    <citation type="submission" date="2019-04" db="EMBL/GenBank/DDBJ databases">
        <authorList>
            <consortium name="DOE Joint Genome Institute"/>
            <person name="Mondo S."/>
            <person name="Kjaerbolling I."/>
            <person name="Vesth T."/>
            <person name="Frisvad J.C."/>
            <person name="Nybo J.L."/>
            <person name="Theobald S."/>
            <person name="Kildgaard S."/>
            <person name="Isbrandt T."/>
            <person name="Kuo A."/>
            <person name="Sato A."/>
            <person name="Lyhne E.K."/>
            <person name="Kogle M.E."/>
            <person name="Wiebenga A."/>
            <person name="Kun R.S."/>
            <person name="Lubbers R.J."/>
            <person name="Makela M.R."/>
            <person name="Barry K."/>
            <person name="Chovatia M."/>
            <person name="Clum A."/>
            <person name="Daum C."/>
            <person name="Haridas S."/>
            <person name="He G."/>
            <person name="LaButti K."/>
            <person name="Lipzen A."/>
            <person name="Riley R."/>
            <person name="Salamov A."/>
            <person name="Simmons B.A."/>
            <person name="Magnuson J.K."/>
            <person name="Henrissat B."/>
            <person name="Mortensen U.H."/>
            <person name="Larsen T.O."/>
            <person name="Devries R.P."/>
            <person name="Grigoriev I.V."/>
            <person name="Machida M."/>
            <person name="Baker S.E."/>
            <person name="Andersen M.R."/>
            <person name="Cantor M.N."/>
            <person name="Hua S.X."/>
        </authorList>
    </citation>
    <scope>NUCLEOTIDE SEQUENCE [LARGE SCALE GENOMIC DNA]</scope>
    <source>
        <strain evidence="2 3">CBS 119388</strain>
    </source>
</reference>
<keyword evidence="1" id="KW-0812">Transmembrane</keyword>
<dbReference type="Proteomes" id="UP000325579">
    <property type="component" value="Unassembled WGS sequence"/>
</dbReference>
<sequence length="75" mass="9019">MPYLSISRKLRRILFSFLFFPFFFFYFPDDQQGHQCHSRIRPQESLPRVRERQESSSCASQTDFIVRSVMDHATV</sequence>
<feature type="transmembrane region" description="Helical" evidence="1">
    <location>
        <begin position="12"/>
        <end position="28"/>
    </location>
</feature>
<evidence type="ECO:0000313" key="2">
    <source>
        <dbReference type="EMBL" id="KAE8401455.1"/>
    </source>
</evidence>
<name>A0A5N7D4X4_9EURO</name>
<evidence type="ECO:0000256" key="1">
    <source>
        <dbReference type="SAM" id="Phobius"/>
    </source>
</evidence>
<dbReference type="AlphaFoldDB" id="A0A5N7D4X4"/>
<dbReference type="GeneID" id="43667393"/>
<dbReference type="EMBL" id="ML736801">
    <property type="protein sequence ID" value="KAE8401455.1"/>
    <property type="molecule type" value="Genomic_DNA"/>
</dbReference>
<keyword evidence="3" id="KW-1185">Reference proteome</keyword>
<protein>
    <submittedName>
        <fullName evidence="2">Uncharacterized protein</fullName>
    </submittedName>
</protein>
<organism evidence="2 3">
    <name type="scientific">Aspergillus pseudonomiae</name>
    <dbReference type="NCBI Taxonomy" id="1506151"/>
    <lineage>
        <taxon>Eukaryota</taxon>
        <taxon>Fungi</taxon>
        <taxon>Dikarya</taxon>
        <taxon>Ascomycota</taxon>
        <taxon>Pezizomycotina</taxon>
        <taxon>Eurotiomycetes</taxon>
        <taxon>Eurotiomycetidae</taxon>
        <taxon>Eurotiales</taxon>
        <taxon>Aspergillaceae</taxon>
        <taxon>Aspergillus</taxon>
        <taxon>Aspergillus subgen. Circumdati</taxon>
    </lineage>
</organism>
<gene>
    <name evidence="2" type="ORF">BDV37DRAFT_255165</name>
</gene>
<keyword evidence="1" id="KW-0472">Membrane</keyword>
<proteinExistence type="predicted"/>